<reference evidence="2" key="1">
    <citation type="submission" date="2020-12" db="EMBL/GenBank/DDBJ databases">
        <title>Bacterial novel species Flavobacterium sp. SE-1-e isolated from soil.</title>
        <authorList>
            <person name="Jung H.-Y."/>
        </authorList>
    </citation>
    <scope>NUCLEOTIDE SEQUENCE</scope>
    <source>
        <strain evidence="2">SE-1-e</strain>
    </source>
</reference>
<dbReference type="RefSeq" id="WP_200104573.1">
    <property type="nucleotide sequence ID" value="NZ_JAEHFV010000001.1"/>
</dbReference>
<name>A0A934PIE3_9FLAO</name>
<evidence type="ECO:0000313" key="3">
    <source>
        <dbReference type="Proteomes" id="UP000609172"/>
    </source>
</evidence>
<keyword evidence="3" id="KW-1185">Reference proteome</keyword>
<accession>A0A934PIE3</accession>
<comment type="caution">
    <text evidence="2">The sequence shown here is derived from an EMBL/GenBank/DDBJ whole genome shotgun (WGS) entry which is preliminary data.</text>
</comment>
<sequence length="295" mass="33861">MVSIDNRITYKDRIKSSAKLVAFDQFLSGSAVNLNLNSEVSDSDKQFVNMIAAIQTNNKTAFEQIYSLKSKSNPSRDSPAPFVNDDYLILILIIGIQKFGFDANWIKNILSIRSRNIITITLENILNKNYSSTSNQMEVVLVYLNLYDRSFINNQLLNNTFKSIMDNTVLFENRNDFQILSALRAYELIIELKEGPEGSEMHLLKKFNDSFIRRAKILSWLLQASLFSFAVYELLKLPVYSPEFVKKINDYGYVFTLIGASGITVLSNQLSFIKRKSQEFTMRLLGYPKEMLKQS</sequence>
<keyword evidence="1" id="KW-0472">Membrane</keyword>
<evidence type="ECO:0000256" key="1">
    <source>
        <dbReference type="SAM" id="Phobius"/>
    </source>
</evidence>
<dbReference type="Proteomes" id="UP000609172">
    <property type="component" value="Unassembled WGS sequence"/>
</dbReference>
<dbReference type="EMBL" id="JAEHFV010000001">
    <property type="protein sequence ID" value="MBK0368652.1"/>
    <property type="molecule type" value="Genomic_DNA"/>
</dbReference>
<gene>
    <name evidence="2" type="ORF">I5M07_02295</name>
</gene>
<protein>
    <submittedName>
        <fullName evidence="2">Uncharacterized protein</fullName>
    </submittedName>
</protein>
<evidence type="ECO:0000313" key="2">
    <source>
        <dbReference type="EMBL" id="MBK0368652.1"/>
    </source>
</evidence>
<keyword evidence="1" id="KW-0812">Transmembrane</keyword>
<proteinExistence type="predicted"/>
<feature type="transmembrane region" description="Helical" evidence="1">
    <location>
        <begin position="215"/>
        <end position="232"/>
    </location>
</feature>
<feature type="transmembrane region" description="Helical" evidence="1">
    <location>
        <begin position="252"/>
        <end position="273"/>
    </location>
</feature>
<organism evidence="2 3">
    <name type="scientific">Flavobacterium agrisoli</name>
    <dbReference type="NCBI Taxonomy" id="2793066"/>
    <lineage>
        <taxon>Bacteria</taxon>
        <taxon>Pseudomonadati</taxon>
        <taxon>Bacteroidota</taxon>
        <taxon>Flavobacteriia</taxon>
        <taxon>Flavobacteriales</taxon>
        <taxon>Flavobacteriaceae</taxon>
        <taxon>Flavobacterium</taxon>
    </lineage>
</organism>
<dbReference type="AlphaFoldDB" id="A0A934PIE3"/>
<keyword evidence="1" id="KW-1133">Transmembrane helix</keyword>